<evidence type="ECO:0000256" key="2">
    <source>
        <dbReference type="ARBA" id="ARBA00022803"/>
    </source>
</evidence>
<keyword evidence="1" id="KW-0677">Repeat</keyword>
<dbReference type="AlphaFoldDB" id="A0A379ARN7"/>
<dbReference type="InterPro" id="IPR019734">
    <property type="entry name" value="TPR_rpt"/>
</dbReference>
<dbReference type="GeneID" id="300133291"/>
<dbReference type="PROSITE" id="PS50005">
    <property type="entry name" value="TPR"/>
    <property type="match status" value="1"/>
</dbReference>
<dbReference type="Pfam" id="PF23914">
    <property type="entry name" value="TPR_CcmH_CycH"/>
    <property type="match status" value="1"/>
</dbReference>
<organism evidence="6 7">
    <name type="scientific">Avibacterium avium</name>
    <name type="common">Pasteurella avium</name>
    <dbReference type="NCBI Taxonomy" id="751"/>
    <lineage>
        <taxon>Bacteria</taxon>
        <taxon>Pseudomonadati</taxon>
        <taxon>Pseudomonadota</taxon>
        <taxon>Gammaproteobacteria</taxon>
        <taxon>Pasteurellales</taxon>
        <taxon>Pasteurellaceae</taxon>
        <taxon>Avibacterium</taxon>
    </lineage>
</organism>
<dbReference type="PANTHER" id="PTHR47870">
    <property type="entry name" value="CYTOCHROME C-TYPE BIOGENESIS PROTEIN CCMH"/>
    <property type="match status" value="1"/>
</dbReference>
<evidence type="ECO:0000256" key="3">
    <source>
        <dbReference type="PROSITE-ProRule" id="PRU00339"/>
    </source>
</evidence>
<feature type="domain" description="Cytochrome c-type biogenesis protein H TPR" evidence="5">
    <location>
        <begin position="151"/>
        <end position="260"/>
    </location>
</feature>
<keyword evidence="4" id="KW-0812">Transmembrane</keyword>
<dbReference type="EMBL" id="UGSP01000001">
    <property type="protein sequence ID" value="SUB24055.1"/>
    <property type="molecule type" value="Genomic_DNA"/>
</dbReference>
<evidence type="ECO:0000256" key="4">
    <source>
        <dbReference type="SAM" id="Phobius"/>
    </source>
</evidence>
<keyword evidence="7" id="KW-1185">Reference proteome</keyword>
<dbReference type="InterPro" id="IPR051263">
    <property type="entry name" value="C-type_cytochrome_biogenesis"/>
</dbReference>
<sequence length="290" mass="32771">MTFFIGVTLLLLISLGLWLPFGRGINWQKNYRQQQNIALYQQQTKGQLDPELAQEFAQRLLDDEKQLEKQPHFVMASTLKSRPYFVVLNLLLIALPMGYYFSLDRFSAEQQYQQQLQTKQLLTTQSTDPFVESFNGQSAGQKNETYAEKIEQRLRQNPNNSEAWIELGQAYMQNNEFDDALVAYSYADRLTGGKPAILGLAANALYQKAGQKITPQVQAMLAQALSQDPKEASSLSLLAGEAFVQTDYPKAIALWQKVLDSDKSGIDRRTIIQSMQMAEMLQNAKKGAAQ</sequence>
<feature type="transmembrane region" description="Helical" evidence="4">
    <location>
        <begin position="84"/>
        <end position="103"/>
    </location>
</feature>
<dbReference type="RefSeq" id="WP_115249316.1">
    <property type="nucleotide sequence ID" value="NZ_JBMMFV010000004.1"/>
</dbReference>
<accession>A0A379ARN7</accession>
<keyword evidence="4" id="KW-0472">Membrane</keyword>
<evidence type="ECO:0000313" key="6">
    <source>
        <dbReference type="EMBL" id="SUB24055.1"/>
    </source>
</evidence>
<dbReference type="Proteomes" id="UP000255098">
    <property type="component" value="Unassembled WGS sequence"/>
</dbReference>
<proteinExistence type="predicted"/>
<keyword evidence="2 3" id="KW-0802">TPR repeat</keyword>
<dbReference type="Gene3D" id="1.25.40.10">
    <property type="entry name" value="Tetratricopeptide repeat domain"/>
    <property type="match status" value="1"/>
</dbReference>
<evidence type="ECO:0000256" key="1">
    <source>
        <dbReference type="ARBA" id="ARBA00022737"/>
    </source>
</evidence>
<dbReference type="SUPFAM" id="SSF48452">
    <property type="entry name" value="TPR-like"/>
    <property type="match status" value="1"/>
</dbReference>
<evidence type="ECO:0000259" key="5">
    <source>
        <dbReference type="Pfam" id="PF23914"/>
    </source>
</evidence>
<dbReference type="PANTHER" id="PTHR47870:SF2">
    <property type="entry name" value="FORMATE-DEPENDENT NITRITE REDUCTASE COMPLEX SUBUNIT NRFF"/>
    <property type="match status" value="1"/>
</dbReference>
<dbReference type="InterPro" id="IPR011990">
    <property type="entry name" value="TPR-like_helical_dom_sf"/>
</dbReference>
<name>A0A379ARN7_AVIAV</name>
<reference evidence="6 7" key="1">
    <citation type="submission" date="2018-06" db="EMBL/GenBank/DDBJ databases">
        <authorList>
            <consortium name="Pathogen Informatics"/>
            <person name="Doyle S."/>
        </authorList>
    </citation>
    <scope>NUCLEOTIDE SEQUENCE [LARGE SCALE GENOMIC DNA]</scope>
    <source>
        <strain evidence="7">NCTC 11297</strain>
    </source>
</reference>
<dbReference type="GO" id="GO:0005886">
    <property type="term" value="C:plasma membrane"/>
    <property type="evidence" value="ECO:0007669"/>
    <property type="project" value="TreeGrafter"/>
</dbReference>
<evidence type="ECO:0000313" key="7">
    <source>
        <dbReference type="Proteomes" id="UP000255098"/>
    </source>
</evidence>
<gene>
    <name evidence="6" type="primary">nrfG</name>
    <name evidence="6" type="ORF">NCTC11297_01080</name>
</gene>
<feature type="repeat" description="TPR" evidence="3">
    <location>
        <begin position="161"/>
        <end position="194"/>
    </location>
</feature>
<keyword evidence="4" id="KW-1133">Transmembrane helix</keyword>
<protein>
    <submittedName>
        <fullName evidence="6">Cytochrome c nitrite reductase, subunit NrfG</fullName>
    </submittedName>
</protein>
<dbReference type="InterPro" id="IPR056413">
    <property type="entry name" value="TPR_CcmH_CycH"/>
</dbReference>